<organism evidence="3 4">
    <name type="scientific">Enterococcus thailandicus</name>
    <dbReference type="NCBI Taxonomy" id="417368"/>
    <lineage>
        <taxon>Bacteria</taxon>
        <taxon>Bacillati</taxon>
        <taxon>Bacillota</taxon>
        <taxon>Bacilli</taxon>
        <taxon>Lactobacillales</taxon>
        <taxon>Enterococcaceae</taxon>
        <taxon>Enterococcus</taxon>
    </lineage>
</organism>
<sequence>MTKLTVTPAAQEWFKKEVNPPENLGIRFFGKVYGKTEVHEGFSIGLSVEEPENVIEEELIDGMKFFIEEADEWFFKGYDLVVDYDAKKDEPAYHFEKND</sequence>
<comment type="similarity">
    <text evidence="1">Belongs to the HesB/IscA family.</text>
</comment>
<dbReference type="SUPFAM" id="SSF89360">
    <property type="entry name" value="HesB-like domain"/>
    <property type="match status" value="1"/>
</dbReference>
<dbReference type="OrthoDB" id="1645729at2"/>
<reference evidence="3 4" key="1">
    <citation type="submission" date="2016-04" db="EMBL/GenBank/DDBJ databases">
        <title>Draft genome of an Enterococcus thailandicus strain isolated from bovine feces.</title>
        <authorList>
            <person name="Beukers A.G."/>
            <person name="Zaheer R."/>
            <person name="Goji N."/>
            <person name="Cook S.R."/>
            <person name="Amoako K."/>
            <person name="Chaves A.V."/>
            <person name="Ward M.P."/>
            <person name="Mcallister T.A."/>
        </authorList>
    </citation>
    <scope>NUCLEOTIDE SEQUENCE [LARGE SCALE GENOMIC DNA]</scope>
    <source>
        <strain evidence="3 4">F0711D 46</strain>
    </source>
</reference>
<dbReference type="EMBL" id="LWMN01000001">
    <property type="protein sequence ID" value="OAQ56980.1"/>
    <property type="molecule type" value="Genomic_DNA"/>
</dbReference>
<comment type="caution">
    <text evidence="3">The sequence shown here is derived from an EMBL/GenBank/DDBJ whole genome shotgun (WGS) entry which is preliminary data.</text>
</comment>
<dbReference type="Proteomes" id="UP000078516">
    <property type="component" value="Unassembled WGS sequence"/>
</dbReference>
<keyword evidence="4" id="KW-1185">Reference proteome</keyword>
<dbReference type="InterPro" id="IPR035903">
    <property type="entry name" value="HesB-like_dom_sf"/>
</dbReference>
<proteinExistence type="inferred from homology"/>
<evidence type="ECO:0000313" key="2">
    <source>
        <dbReference type="EMBL" id="GEK36408.1"/>
    </source>
</evidence>
<dbReference type="GeneID" id="77487658"/>
<dbReference type="InterPro" id="IPR008326">
    <property type="entry name" value="PdhI-like"/>
</dbReference>
<dbReference type="AlphaFoldDB" id="A0A179EVJ8"/>
<dbReference type="KEGG" id="eth:CK496_08390"/>
<evidence type="ECO:0000313" key="3">
    <source>
        <dbReference type="EMBL" id="OAQ56980.1"/>
    </source>
</evidence>
<dbReference type="EMBL" id="BJUG01000003">
    <property type="protein sequence ID" value="GEK36408.1"/>
    <property type="molecule type" value="Genomic_DNA"/>
</dbReference>
<reference evidence="2 5" key="2">
    <citation type="submission" date="2019-07" db="EMBL/GenBank/DDBJ databases">
        <title>Whole genome shotgun sequence of Enterococcus thailandicus NBRC 101867.</title>
        <authorList>
            <person name="Hosoyama A."/>
            <person name="Uohara A."/>
            <person name="Ohji S."/>
            <person name="Ichikawa N."/>
        </authorList>
    </citation>
    <scope>NUCLEOTIDE SEQUENCE [LARGE SCALE GENOMIC DNA]</scope>
    <source>
        <strain evidence="2 5">NBRC 101867</strain>
    </source>
</reference>
<dbReference type="PIRSF" id="PIRSF034852">
    <property type="entry name" value="UCP034852"/>
    <property type="match status" value="1"/>
</dbReference>
<dbReference type="Proteomes" id="UP000321361">
    <property type="component" value="Unassembled WGS sequence"/>
</dbReference>
<dbReference type="RefSeq" id="WP_067480740.1">
    <property type="nucleotide sequence ID" value="NZ_BJUG01000003.1"/>
</dbReference>
<protein>
    <submittedName>
        <fullName evidence="3">Iron-sulfur cluster biosynthesis protein</fullName>
    </submittedName>
</protein>
<accession>A0A179EVJ8</accession>
<evidence type="ECO:0000256" key="1">
    <source>
        <dbReference type="ARBA" id="ARBA00006718"/>
    </source>
</evidence>
<evidence type="ECO:0000313" key="4">
    <source>
        <dbReference type="Proteomes" id="UP000078516"/>
    </source>
</evidence>
<name>A0A179EVJ8_ENTTH</name>
<gene>
    <name evidence="3" type="ORF">A6E74_00985</name>
    <name evidence="2" type="ORF">ETH01_06950</name>
</gene>
<evidence type="ECO:0000313" key="5">
    <source>
        <dbReference type="Proteomes" id="UP000321361"/>
    </source>
</evidence>